<name>A0A3M7RR91_BRAPC</name>
<reference evidence="2 3" key="1">
    <citation type="journal article" date="2018" name="Sci. Rep.">
        <title>Genomic signatures of local adaptation to the degree of environmental predictability in rotifers.</title>
        <authorList>
            <person name="Franch-Gras L."/>
            <person name="Hahn C."/>
            <person name="Garcia-Roger E.M."/>
            <person name="Carmona M.J."/>
            <person name="Serra M."/>
            <person name="Gomez A."/>
        </authorList>
    </citation>
    <scope>NUCLEOTIDE SEQUENCE [LARGE SCALE GENOMIC DNA]</scope>
    <source>
        <strain evidence="2">HYR1</strain>
    </source>
</reference>
<accession>A0A3M7RR91</accession>
<protein>
    <submittedName>
        <fullName evidence="2">Uncharacterized protein</fullName>
    </submittedName>
</protein>
<proteinExistence type="predicted"/>
<keyword evidence="1" id="KW-1133">Transmembrane helix</keyword>
<dbReference type="EMBL" id="REGN01002848">
    <property type="protein sequence ID" value="RNA25857.1"/>
    <property type="molecule type" value="Genomic_DNA"/>
</dbReference>
<dbReference type="Proteomes" id="UP000276133">
    <property type="component" value="Unassembled WGS sequence"/>
</dbReference>
<sequence length="198" mass="22667">MNSVQKKPMMYLYDGSRVWCQLDTADYCPVIIVLMSSIIFLSCVLIVYLCARTSFRCVRCRRFSGESDSRIHLDRSSVDIAAISSQVNETRPAFSKAQRPPPSYEESLGKTRLNRVIRTYPRQKQSPQVNAAFCLENERHSVVFPEYTCLSLVTSSTTLPRQNEHVQMADNLFQNDEVPPSYEAVMSRTDTDPDVVYF</sequence>
<gene>
    <name evidence="2" type="ORF">BpHYR1_045837</name>
</gene>
<evidence type="ECO:0000313" key="3">
    <source>
        <dbReference type="Proteomes" id="UP000276133"/>
    </source>
</evidence>
<dbReference type="AlphaFoldDB" id="A0A3M7RR91"/>
<keyword evidence="1" id="KW-0472">Membrane</keyword>
<evidence type="ECO:0000313" key="2">
    <source>
        <dbReference type="EMBL" id="RNA25857.1"/>
    </source>
</evidence>
<comment type="caution">
    <text evidence="2">The sequence shown here is derived from an EMBL/GenBank/DDBJ whole genome shotgun (WGS) entry which is preliminary data.</text>
</comment>
<keyword evidence="3" id="KW-1185">Reference proteome</keyword>
<organism evidence="2 3">
    <name type="scientific">Brachionus plicatilis</name>
    <name type="common">Marine rotifer</name>
    <name type="synonym">Brachionus muelleri</name>
    <dbReference type="NCBI Taxonomy" id="10195"/>
    <lineage>
        <taxon>Eukaryota</taxon>
        <taxon>Metazoa</taxon>
        <taxon>Spiralia</taxon>
        <taxon>Gnathifera</taxon>
        <taxon>Rotifera</taxon>
        <taxon>Eurotatoria</taxon>
        <taxon>Monogononta</taxon>
        <taxon>Pseudotrocha</taxon>
        <taxon>Ploima</taxon>
        <taxon>Brachionidae</taxon>
        <taxon>Brachionus</taxon>
    </lineage>
</organism>
<keyword evidence="1" id="KW-0812">Transmembrane</keyword>
<dbReference type="OrthoDB" id="10478199at2759"/>
<evidence type="ECO:0000256" key="1">
    <source>
        <dbReference type="SAM" id="Phobius"/>
    </source>
</evidence>
<feature type="transmembrane region" description="Helical" evidence="1">
    <location>
        <begin position="31"/>
        <end position="51"/>
    </location>
</feature>